<dbReference type="InterPro" id="IPR006710">
    <property type="entry name" value="Glyco_hydro_43"/>
</dbReference>
<comment type="similarity">
    <text evidence="1 6">Belongs to the glycosyl hydrolase 43 family.</text>
</comment>
<reference evidence="8 10" key="2">
    <citation type="submission" date="2023-09" db="EMBL/GenBank/DDBJ databases">
        <title>Complete-Gapless Cercospora beticola genome.</title>
        <authorList>
            <person name="Wyatt N.A."/>
            <person name="Spanner R.E."/>
            <person name="Bolton M.D."/>
        </authorList>
    </citation>
    <scope>NUCLEOTIDE SEQUENCE [LARGE SCALE GENOMIC DNA]</scope>
    <source>
        <strain evidence="8">Cb09-40</strain>
    </source>
</reference>
<dbReference type="GO" id="GO:0005975">
    <property type="term" value="P:carbohydrate metabolic process"/>
    <property type="evidence" value="ECO:0007669"/>
    <property type="project" value="InterPro"/>
</dbReference>
<accession>A0A2G5HQK6</accession>
<dbReference type="InterPro" id="IPR023296">
    <property type="entry name" value="Glyco_hydro_beta-prop_sf"/>
</dbReference>
<evidence type="ECO:0000256" key="3">
    <source>
        <dbReference type="ARBA" id="ARBA00023277"/>
    </source>
</evidence>
<evidence type="ECO:0000256" key="5">
    <source>
        <dbReference type="PIRSR" id="PIRSR606710-2"/>
    </source>
</evidence>
<dbReference type="PANTHER" id="PTHR43772">
    <property type="entry name" value="ENDO-1,4-BETA-XYLANASE"/>
    <property type="match status" value="1"/>
</dbReference>
<reference evidence="7 9" key="1">
    <citation type="submission" date="2015-10" db="EMBL/GenBank/DDBJ databases">
        <title>The cercosporin biosynthetic gene cluster was horizontally transferred to several fungal lineages and shown to be expanded in Cercospora beticola based on microsynteny with recipient genomes.</title>
        <authorList>
            <person name="De Jonge R."/>
            <person name="Ebert M.K."/>
            <person name="Suttle J.C."/>
            <person name="Jurick Ii W.M."/>
            <person name="Secor G.A."/>
            <person name="Thomma B.P."/>
            <person name="Van De Peer Y."/>
            <person name="Bolton M.D."/>
        </authorList>
    </citation>
    <scope>NUCLEOTIDE SEQUENCE [LARGE SCALE GENOMIC DNA]</scope>
    <source>
        <strain evidence="7 9">09-40</strain>
    </source>
</reference>
<dbReference type="Gene3D" id="2.115.10.20">
    <property type="entry name" value="Glycosyl hydrolase domain, family 43"/>
    <property type="match status" value="1"/>
</dbReference>
<feature type="site" description="Important for catalytic activity, responsible for pKa modulation of the active site Glu and correct orientation of both the proton donor and substrate" evidence="5">
    <location>
        <position position="157"/>
    </location>
</feature>
<name>A0A2G5HQK6_CERBT</name>
<evidence type="ECO:0000313" key="8">
    <source>
        <dbReference type="EMBL" id="WPB05345.1"/>
    </source>
</evidence>
<dbReference type="EMBL" id="LKMD01000104">
    <property type="protein sequence ID" value="PIA94831.1"/>
    <property type="molecule type" value="Genomic_DNA"/>
</dbReference>
<dbReference type="EMBL" id="CP134189">
    <property type="protein sequence ID" value="WPB05345.1"/>
    <property type="molecule type" value="Genomic_DNA"/>
</dbReference>
<evidence type="ECO:0008006" key="11">
    <source>
        <dbReference type="Google" id="ProtNLM"/>
    </source>
</evidence>
<evidence type="ECO:0000256" key="4">
    <source>
        <dbReference type="ARBA" id="ARBA00023295"/>
    </source>
</evidence>
<keyword evidence="4 6" id="KW-0326">Glycosidase</keyword>
<sequence length="336" mass="36357">MFPLLLLAGVASASPTPLFKREVFQNDVLPDVDFPDPSLFYNYLNSQMYVYATAAGGKCIPYTSTRTFPSRDFAPVQEAFPSENAPGWSQPCSSWAPDVNIAPNNGKSHWMYYAPELKNQTGIHCISLATSTQPGGPYIDTSSEPMICPAADGGAIDPAFYRDSSPADGSCYVLYKIDTPNNNKGHTMCDDDTNHMRTPIMLQQVDCDSGQPTNGGPTEIYNNNGDVDRWNIEAPSLYRGSDGTYFLFYSSGCYSNESYTWNYVTSQFLKGPYGNPQSVVRSGEKGNSGPGGADIVLGGAFPGAVAWHSLRGGDIKNGRQLNVGTMQYNGASAQVV</sequence>
<dbReference type="Proteomes" id="UP001302367">
    <property type="component" value="Chromosome 6"/>
</dbReference>
<evidence type="ECO:0000256" key="1">
    <source>
        <dbReference type="ARBA" id="ARBA00009865"/>
    </source>
</evidence>
<proteinExistence type="inferred from homology"/>
<evidence type="ECO:0000256" key="6">
    <source>
        <dbReference type="RuleBase" id="RU361187"/>
    </source>
</evidence>
<keyword evidence="10" id="KW-1185">Reference proteome</keyword>
<dbReference type="Pfam" id="PF04616">
    <property type="entry name" value="Glyco_hydro_43"/>
    <property type="match status" value="1"/>
</dbReference>
<dbReference type="OrthoDB" id="3879658at2759"/>
<dbReference type="CDD" id="cd08999">
    <property type="entry name" value="GH43_ABN-like"/>
    <property type="match status" value="1"/>
</dbReference>
<evidence type="ECO:0000313" key="9">
    <source>
        <dbReference type="Proteomes" id="UP000230605"/>
    </source>
</evidence>
<dbReference type="InterPro" id="IPR052176">
    <property type="entry name" value="Glycosyl_Hydrlase_43_Enz"/>
</dbReference>
<dbReference type="AlphaFoldDB" id="A0A2G5HQK6"/>
<dbReference type="PANTHER" id="PTHR43772:SF2">
    <property type="entry name" value="PUTATIVE (AFU_ORTHOLOGUE AFUA_2G04480)-RELATED"/>
    <property type="match status" value="1"/>
</dbReference>
<keyword evidence="3" id="KW-0119">Carbohydrate metabolism</keyword>
<keyword evidence="2 6" id="KW-0378">Hydrolase</keyword>
<dbReference type="GO" id="GO:0004553">
    <property type="term" value="F:hydrolase activity, hydrolyzing O-glycosyl compounds"/>
    <property type="evidence" value="ECO:0007669"/>
    <property type="project" value="InterPro"/>
</dbReference>
<gene>
    <name evidence="7" type="ORF">CB0940_08761</name>
    <name evidence="8" type="ORF">RHO25_009997</name>
</gene>
<dbReference type="Proteomes" id="UP000230605">
    <property type="component" value="Chromosome 6"/>
</dbReference>
<protein>
    <recommendedName>
        <fullName evidence="11">Glycoside hydrolase family 43 protein</fullName>
    </recommendedName>
</protein>
<evidence type="ECO:0000256" key="2">
    <source>
        <dbReference type="ARBA" id="ARBA00022801"/>
    </source>
</evidence>
<dbReference type="SUPFAM" id="SSF75005">
    <property type="entry name" value="Arabinanase/levansucrase/invertase"/>
    <property type="match status" value="1"/>
</dbReference>
<evidence type="ECO:0000313" key="10">
    <source>
        <dbReference type="Proteomes" id="UP001302367"/>
    </source>
</evidence>
<organism evidence="7 9">
    <name type="scientific">Cercospora beticola</name>
    <name type="common">Sugarbeet leaf spot fungus</name>
    <dbReference type="NCBI Taxonomy" id="122368"/>
    <lineage>
        <taxon>Eukaryota</taxon>
        <taxon>Fungi</taxon>
        <taxon>Dikarya</taxon>
        <taxon>Ascomycota</taxon>
        <taxon>Pezizomycotina</taxon>
        <taxon>Dothideomycetes</taxon>
        <taxon>Dothideomycetidae</taxon>
        <taxon>Mycosphaerellales</taxon>
        <taxon>Mycosphaerellaceae</taxon>
        <taxon>Cercospora</taxon>
    </lineage>
</organism>
<evidence type="ECO:0000313" key="7">
    <source>
        <dbReference type="EMBL" id="PIA94831.1"/>
    </source>
</evidence>